<proteinExistence type="predicted"/>
<evidence type="ECO:0000313" key="4">
    <source>
        <dbReference type="EMBL" id="PZC76397.1"/>
    </source>
</evidence>
<evidence type="ECO:0000256" key="1">
    <source>
        <dbReference type="SAM" id="MobiDB-lite"/>
    </source>
</evidence>
<organism evidence="4 5">
    <name type="scientific">Helicoverpa armigera</name>
    <name type="common">Cotton bollworm</name>
    <name type="synonym">Heliothis armigera</name>
    <dbReference type="NCBI Taxonomy" id="29058"/>
    <lineage>
        <taxon>Eukaryota</taxon>
        <taxon>Metazoa</taxon>
        <taxon>Ecdysozoa</taxon>
        <taxon>Arthropoda</taxon>
        <taxon>Hexapoda</taxon>
        <taxon>Insecta</taxon>
        <taxon>Pterygota</taxon>
        <taxon>Neoptera</taxon>
        <taxon>Endopterygota</taxon>
        <taxon>Lepidoptera</taxon>
        <taxon>Glossata</taxon>
        <taxon>Ditrysia</taxon>
        <taxon>Noctuoidea</taxon>
        <taxon>Noctuidae</taxon>
        <taxon>Heliothinae</taxon>
        <taxon>Helicoverpa</taxon>
    </lineage>
</organism>
<accession>A0A2W1BT61</accession>
<feature type="compositionally biased region" description="Low complexity" evidence="1">
    <location>
        <begin position="248"/>
        <end position="263"/>
    </location>
</feature>
<name>A0A2W1BT61_HELAM</name>
<feature type="compositionally biased region" description="Basic residues" evidence="1">
    <location>
        <begin position="427"/>
        <end position="464"/>
    </location>
</feature>
<dbReference type="AlphaFoldDB" id="A0A2W1BT61"/>
<feature type="transmembrane region" description="Helical" evidence="2">
    <location>
        <begin position="546"/>
        <end position="567"/>
    </location>
</feature>
<feature type="region of interest" description="Disordered" evidence="1">
    <location>
        <begin position="245"/>
        <end position="493"/>
    </location>
</feature>
<evidence type="ECO:0000256" key="3">
    <source>
        <dbReference type="SAM" id="SignalP"/>
    </source>
</evidence>
<feature type="chain" id="PRO_5016157240" evidence="3">
    <location>
        <begin position="21"/>
        <end position="633"/>
    </location>
</feature>
<evidence type="ECO:0000313" key="5">
    <source>
        <dbReference type="Proteomes" id="UP000249218"/>
    </source>
</evidence>
<sequence>MIHTWVFFFVTIVLQTLVYAQTSNTLLRYRPNYTLNATVHLKNIPTNIDRYEISYNATGQGINCKILYSFLTCEANNDIERPRNLSHYWNQNVENLKIPEVVAEKTRFQMDVFPFDVNTKISSRIISQTNGKRDYEITTEPYTIFVPNNETQPFITEKIYYSQSDRMPFECTNNGTYKNVQIGLMWQNRLKMLQAQKISTDHFPNGMIFFCVAFKITTDDKLTTVERRVSQITMLVQIIKHNEKEIENNNNSPNVPNAPNYPNHASMPNNNNHDDYRNSAQIPPASPPQPDNNYYYTHNKYNVNPNNNNFNTKMNPTPNYPKQTPRTIPYPTPPVTPHPTLPKTPYSTQPRTPYPTQPVTPYSTPPMTTKPTISTTTSTTTKPTTKPPTTTTPKPTTTTTPKPTTTTTPKPTITTPKPTTTTTTKPTPRKTTKPTPRKTTKPTPRKTTKPTTKRTTKPTTKRTNKPTTRTTKKPTTTTTSKLTTSTTPKSTSYFTITPISNTATKTTAHMTTEITNAKMTVDKPTYNQPSTMENDPLSPFTNKTKYYMATGCVGIIVIVALIVYVVCKKRHKKSPKQEKVQELELETYATSALLYAELRLDPAKNTRQVNQNEETYAQIVGVLKPRESHGQKY</sequence>
<gene>
    <name evidence="4" type="primary">HaOG204696</name>
    <name evidence="4" type="ORF">B5X24_HaOG204696</name>
</gene>
<protein>
    <submittedName>
        <fullName evidence="4">Uncharacterized protein</fullName>
    </submittedName>
</protein>
<dbReference type="EMBL" id="KZ149959">
    <property type="protein sequence ID" value="PZC76397.1"/>
    <property type="molecule type" value="Genomic_DNA"/>
</dbReference>
<keyword evidence="2" id="KW-0812">Transmembrane</keyword>
<feature type="compositionally biased region" description="Pro residues" evidence="1">
    <location>
        <begin position="328"/>
        <end position="342"/>
    </location>
</feature>
<evidence type="ECO:0000256" key="2">
    <source>
        <dbReference type="SAM" id="Phobius"/>
    </source>
</evidence>
<dbReference type="PRINTS" id="PR01217">
    <property type="entry name" value="PRICHEXTENSN"/>
</dbReference>
<feature type="compositionally biased region" description="Low complexity" evidence="1">
    <location>
        <begin position="365"/>
        <end position="426"/>
    </location>
</feature>
<reference evidence="4 5" key="1">
    <citation type="journal article" date="2017" name="BMC Biol.">
        <title>Genomic innovations, transcriptional plasticity and gene loss underlying the evolution and divergence of two highly polyphagous and invasive Helicoverpa pest species.</title>
        <authorList>
            <person name="Pearce S.L."/>
            <person name="Clarke D.F."/>
            <person name="East P.D."/>
            <person name="Elfekih S."/>
            <person name="Gordon K.H."/>
            <person name="Jermiin L.S."/>
            <person name="McGaughran A."/>
            <person name="Oakeshott J.G."/>
            <person name="Papanikolaou A."/>
            <person name="Perera O.P."/>
            <person name="Rane R.V."/>
            <person name="Richards S."/>
            <person name="Tay W.T."/>
            <person name="Walsh T.K."/>
            <person name="Anderson A."/>
            <person name="Anderson C.J."/>
            <person name="Asgari S."/>
            <person name="Board P.G."/>
            <person name="Bretschneider A."/>
            <person name="Campbell P.M."/>
            <person name="Chertemps T."/>
            <person name="Christeller J.T."/>
            <person name="Coppin C.W."/>
            <person name="Downes S.J."/>
            <person name="Duan G."/>
            <person name="Farnsworth C.A."/>
            <person name="Good R.T."/>
            <person name="Han L.B."/>
            <person name="Han Y.C."/>
            <person name="Hatje K."/>
            <person name="Horne I."/>
            <person name="Huang Y.P."/>
            <person name="Hughes D.S."/>
            <person name="Jacquin-Joly E."/>
            <person name="James W."/>
            <person name="Jhangiani S."/>
            <person name="Kollmar M."/>
            <person name="Kuwar S.S."/>
            <person name="Li S."/>
            <person name="Liu N.Y."/>
            <person name="Maibeche M.T."/>
            <person name="Miller J.R."/>
            <person name="Montagne N."/>
            <person name="Perry T."/>
            <person name="Qu J."/>
            <person name="Song S.V."/>
            <person name="Sutton G.G."/>
            <person name="Vogel H."/>
            <person name="Walenz B.P."/>
            <person name="Xu W."/>
            <person name="Zhang H.J."/>
            <person name="Zou Z."/>
            <person name="Batterham P."/>
            <person name="Edwards O.R."/>
            <person name="Feyereisen R."/>
            <person name="Gibbs R.A."/>
            <person name="Heckel D.G."/>
            <person name="McGrath A."/>
            <person name="Robin C."/>
            <person name="Scherer S.E."/>
            <person name="Worley K.C."/>
            <person name="Wu Y.D."/>
        </authorList>
    </citation>
    <scope>NUCLEOTIDE SEQUENCE [LARGE SCALE GENOMIC DNA]</scope>
    <source>
        <strain evidence="4">Harm_GR_Male_#8</strain>
        <tissue evidence="4">Whole organism</tissue>
    </source>
</reference>
<dbReference type="Proteomes" id="UP000249218">
    <property type="component" value="Unassembled WGS sequence"/>
</dbReference>
<keyword evidence="5" id="KW-1185">Reference proteome</keyword>
<keyword evidence="2" id="KW-0472">Membrane</keyword>
<keyword evidence="2" id="KW-1133">Transmembrane helix</keyword>
<feature type="compositionally biased region" description="Low complexity" evidence="1">
    <location>
        <begin position="299"/>
        <end position="317"/>
    </location>
</feature>
<dbReference type="OrthoDB" id="7481581at2759"/>
<feature type="signal peptide" evidence="3">
    <location>
        <begin position="1"/>
        <end position="20"/>
    </location>
</feature>
<keyword evidence="3" id="KW-0732">Signal</keyword>
<feature type="compositionally biased region" description="Low complexity" evidence="1">
    <location>
        <begin position="465"/>
        <end position="491"/>
    </location>
</feature>